<keyword evidence="8 12" id="KW-0862">Zinc</keyword>
<feature type="zinc finger region" description="CHC2-type" evidence="12">
    <location>
        <begin position="40"/>
        <end position="64"/>
    </location>
</feature>
<dbReference type="InterPro" id="IPR002694">
    <property type="entry name" value="Znf_CHC2"/>
</dbReference>
<dbReference type="Gene3D" id="3.90.980.10">
    <property type="entry name" value="DNA primase, catalytic core, N-terminal domain"/>
    <property type="match status" value="1"/>
</dbReference>
<dbReference type="InterPro" id="IPR006295">
    <property type="entry name" value="DNA_primase_DnaG"/>
</dbReference>
<keyword evidence="9" id="KW-0460">Magnesium</keyword>
<comment type="catalytic activity">
    <reaction evidence="12">
        <text>ssDNA + n NTP = ssDNA/pppN(pN)n-1 hybrid + (n-1) diphosphate.</text>
        <dbReference type="EC" id="2.7.7.101"/>
    </reaction>
</comment>
<dbReference type="InterPro" id="IPR006171">
    <property type="entry name" value="TOPRIM_dom"/>
</dbReference>
<dbReference type="SUPFAM" id="SSF56731">
    <property type="entry name" value="DNA primase core"/>
    <property type="match status" value="1"/>
</dbReference>
<dbReference type="InterPro" id="IPR019475">
    <property type="entry name" value="DNA_primase_DnaB-bd"/>
</dbReference>
<dbReference type="NCBIfam" id="TIGR01391">
    <property type="entry name" value="dnaG"/>
    <property type="match status" value="1"/>
</dbReference>
<dbReference type="InterPro" id="IPR036977">
    <property type="entry name" value="DNA_primase_Znf_CHC2"/>
</dbReference>
<accession>A0ABT2P0A4</accession>
<dbReference type="InterPro" id="IPR050219">
    <property type="entry name" value="DnaG_primase"/>
</dbReference>
<keyword evidence="4 12" id="KW-0548">Nucleotidyltransferase</keyword>
<dbReference type="InterPro" id="IPR030846">
    <property type="entry name" value="DnaG_bac"/>
</dbReference>
<feature type="domain" description="Toprim" evidence="14">
    <location>
        <begin position="261"/>
        <end position="342"/>
    </location>
</feature>
<keyword evidence="1 12" id="KW-0240">DNA-directed RNA polymerase</keyword>
<keyword evidence="16" id="KW-1185">Reference proteome</keyword>
<keyword evidence="2 12" id="KW-0639">Primosome</keyword>
<dbReference type="Pfam" id="PF13155">
    <property type="entry name" value="Toprim_2"/>
    <property type="match status" value="1"/>
</dbReference>
<dbReference type="Gene3D" id="3.90.580.10">
    <property type="entry name" value="Zinc finger, CHC2-type domain"/>
    <property type="match status" value="1"/>
</dbReference>
<comment type="domain">
    <text evidence="12">Contains an N-terminal zinc-binding domain, a central core domain that contains the primase activity, and a C-terminal DnaB-binding domain.</text>
</comment>
<comment type="subunit">
    <text evidence="12">Monomer. Interacts with DnaB.</text>
</comment>
<evidence type="ECO:0000256" key="9">
    <source>
        <dbReference type="ARBA" id="ARBA00022842"/>
    </source>
</evidence>
<evidence type="ECO:0000256" key="8">
    <source>
        <dbReference type="ARBA" id="ARBA00022833"/>
    </source>
</evidence>
<dbReference type="SUPFAM" id="SSF57783">
    <property type="entry name" value="Zinc beta-ribbon"/>
    <property type="match status" value="1"/>
</dbReference>
<dbReference type="SMART" id="SM00493">
    <property type="entry name" value="TOPRIM"/>
    <property type="match status" value="1"/>
</dbReference>
<dbReference type="EC" id="2.7.7.101" evidence="12"/>
<comment type="similarity">
    <text evidence="12 13">Belongs to the DnaG primase family.</text>
</comment>
<comment type="cofactor">
    <cofactor evidence="12 13">
        <name>Zn(2+)</name>
        <dbReference type="ChEBI" id="CHEBI:29105"/>
    </cofactor>
    <text evidence="12 13">Binds 1 zinc ion per monomer.</text>
</comment>
<reference evidence="15 16" key="1">
    <citation type="submission" date="2018-08" db="EMBL/GenBank/DDBJ databases">
        <title>Draft genome sequences of Leuconostoc spp. and Weissella spp. with biocontrol potential.</title>
        <authorList>
            <person name="Lo R."/>
            <person name="Ho V.T.T."/>
            <person name="Turner M.S."/>
        </authorList>
    </citation>
    <scope>NUCLEOTIDE SEQUENCE [LARGE SCALE GENOMIC DNA]</scope>
    <source>
        <strain evidence="15 16">733</strain>
    </source>
</reference>
<dbReference type="PANTHER" id="PTHR30313:SF2">
    <property type="entry name" value="DNA PRIMASE"/>
    <property type="match status" value="1"/>
</dbReference>
<evidence type="ECO:0000313" key="16">
    <source>
        <dbReference type="Proteomes" id="UP001525857"/>
    </source>
</evidence>
<dbReference type="HAMAP" id="MF_00974">
    <property type="entry name" value="DNA_primase_DnaG"/>
    <property type="match status" value="1"/>
</dbReference>
<dbReference type="Pfam" id="PF10410">
    <property type="entry name" value="DnaB_bind"/>
    <property type="match status" value="1"/>
</dbReference>
<evidence type="ECO:0000256" key="3">
    <source>
        <dbReference type="ARBA" id="ARBA00022679"/>
    </source>
</evidence>
<dbReference type="CDD" id="cd03364">
    <property type="entry name" value="TOPRIM_DnaG_primases"/>
    <property type="match status" value="1"/>
</dbReference>
<evidence type="ECO:0000256" key="11">
    <source>
        <dbReference type="ARBA" id="ARBA00023163"/>
    </source>
</evidence>
<keyword evidence="10 12" id="KW-0238">DNA-binding</keyword>
<dbReference type="SMART" id="SM00400">
    <property type="entry name" value="ZnF_CHCC"/>
    <property type="match status" value="1"/>
</dbReference>
<dbReference type="PROSITE" id="PS50880">
    <property type="entry name" value="TOPRIM"/>
    <property type="match status" value="1"/>
</dbReference>
<dbReference type="Pfam" id="PF01807">
    <property type="entry name" value="Zn_ribbon_DnaG"/>
    <property type="match status" value="1"/>
</dbReference>
<evidence type="ECO:0000259" key="14">
    <source>
        <dbReference type="PROSITE" id="PS50880"/>
    </source>
</evidence>
<dbReference type="InterPro" id="IPR034151">
    <property type="entry name" value="TOPRIM_DnaG_bac"/>
</dbReference>
<dbReference type="PANTHER" id="PTHR30313">
    <property type="entry name" value="DNA PRIMASE"/>
    <property type="match status" value="1"/>
</dbReference>
<evidence type="ECO:0000313" key="15">
    <source>
        <dbReference type="EMBL" id="MCT8389796.1"/>
    </source>
</evidence>
<comment type="caution">
    <text evidence="15">The sequence shown here is derived from an EMBL/GenBank/DDBJ whole genome shotgun (WGS) entry which is preliminary data.</text>
</comment>
<keyword evidence="5 12" id="KW-0235">DNA replication</keyword>
<sequence length="622" mass="69409">MAGRIPDAFIDEVRKKVNIVDVIGEYTQLVKRGRQWNGSCPFHDDRHPSLFVEENKQVFNCFSCGRSGSVFSFVMEKEGLSYPEAILTLAEKADIPIDHQLTAQAVQPIDQTTQAIYDLHAAAQRLYQHVLLNTTSGEKALAYLHEQRQLTDDVIKQFGIGFVPDDNVLLQYAKEQNLSPDVLQASELFITNDHGVMRDRFAGRVVWPIKTERGQVVGFSGRALDSQNTIKYMNSPESPFFTKGKILYNFDQAKNKIRQSGTALIFEGFMDVIAADMAGTPTGVATMGTALTPEHVQQLARVAQRLLLVYDGDDAGQTAARRAISLVKNHAQQLEIGVVYLPDELDPDEVRIKRGPAALQQALTQNIQTPVEFLVNAARTGKNLSNQGQYLAFLQEVMQTLQQATPVEQDLQLTKIANEFGTSKQALQAQLQQTKAAPSQTARQAKGHKPVDAFEDYMAPPPMMGGAYEAPIQQPIGQKLTKVEQAERALIMAMIKSPQVLSQVKATTGFAFVHPDYQLLMMLAAIYQGQHPEPFDLAQFMDFIQKPELNQIIMAVDRAYGDLTIEQEAIHDYLQIIMKEAPIAARIQTLQQRINVAKQQHDDTKLLQLMTELINIKKQHSG</sequence>
<dbReference type="Gene3D" id="1.10.860.10">
    <property type="entry name" value="DNAb Helicase, Chain A"/>
    <property type="match status" value="1"/>
</dbReference>
<evidence type="ECO:0000256" key="10">
    <source>
        <dbReference type="ARBA" id="ARBA00023125"/>
    </source>
</evidence>
<dbReference type="PIRSF" id="PIRSF002811">
    <property type="entry name" value="DnaG"/>
    <property type="match status" value="1"/>
</dbReference>
<dbReference type="Proteomes" id="UP001525857">
    <property type="component" value="Unassembled WGS sequence"/>
</dbReference>
<proteinExistence type="inferred from homology"/>
<protein>
    <recommendedName>
        <fullName evidence="12 13">DNA primase</fullName>
        <ecNumber evidence="12">2.7.7.101</ecNumber>
    </recommendedName>
</protein>
<evidence type="ECO:0000256" key="2">
    <source>
        <dbReference type="ARBA" id="ARBA00022515"/>
    </source>
</evidence>
<dbReference type="InterPro" id="IPR037068">
    <property type="entry name" value="DNA_primase_core_N_sf"/>
</dbReference>
<evidence type="ECO:0000256" key="7">
    <source>
        <dbReference type="ARBA" id="ARBA00022771"/>
    </source>
</evidence>
<evidence type="ECO:0000256" key="12">
    <source>
        <dbReference type="HAMAP-Rule" id="MF_00974"/>
    </source>
</evidence>
<dbReference type="Gene3D" id="3.40.1360.10">
    <property type="match status" value="1"/>
</dbReference>
<gene>
    <name evidence="12 15" type="primary">dnaG</name>
    <name evidence="15" type="ORF">D0501_06885</name>
</gene>
<evidence type="ECO:0000256" key="5">
    <source>
        <dbReference type="ARBA" id="ARBA00022705"/>
    </source>
</evidence>
<keyword evidence="11 12" id="KW-0804">Transcription</keyword>
<dbReference type="RefSeq" id="WP_261657338.1">
    <property type="nucleotide sequence ID" value="NZ_QVOV01000008.1"/>
</dbReference>
<evidence type="ECO:0000256" key="4">
    <source>
        <dbReference type="ARBA" id="ARBA00022695"/>
    </source>
</evidence>
<evidence type="ECO:0000256" key="1">
    <source>
        <dbReference type="ARBA" id="ARBA00022478"/>
    </source>
</evidence>
<comment type="function">
    <text evidence="12 13">RNA polymerase that catalyzes the synthesis of short RNA molecules used as primers for DNA polymerase during DNA replication.</text>
</comment>
<name>A0ABT2P0A4_9LACO</name>
<keyword evidence="7 12" id="KW-0863">Zinc-finger</keyword>
<dbReference type="EMBL" id="QVOV01000008">
    <property type="protein sequence ID" value="MCT8389796.1"/>
    <property type="molecule type" value="Genomic_DNA"/>
</dbReference>
<dbReference type="Pfam" id="PF08275">
    <property type="entry name" value="DNAG_N"/>
    <property type="match status" value="1"/>
</dbReference>
<keyword evidence="3 12" id="KW-0808">Transferase</keyword>
<dbReference type="InterPro" id="IPR016136">
    <property type="entry name" value="DNA_helicase_N/primase_C"/>
</dbReference>
<keyword evidence="6 12" id="KW-0479">Metal-binding</keyword>
<evidence type="ECO:0000256" key="13">
    <source>
        <dbReference type="PIRNR" id="PIRNR002811"/>
    </source>
</evidence>
<organism evidence="15 16">
    <name type="scientific">Leuconostoc holzapfelii</name>
    <dbReference type="NCBI Taxonomy" id="434464"/>
    <lineage>
        <taxon>Bacteria</taxon>
        <taxon>Bacillati</taxon>
        <taxon>Bacillota</taxon>
        <taxon>Bacilli</taxon>
        <taxon>Lactobacillales</taxon>
        <taxon>Lactobacillaceae</taxon>
        <taxon>Leuconostoc</taxon>
    </lineage>
</organism>
<dbReference type="InterPro" id="IPR013264">
    <property type="entry name" value="DNAG_N"/>
</dbReference>
<evidence type="ECO:0000256" key="6">
    <source>
        <dbReference type="ARBA" id="ARBA00022723"/>
    </source>
</evidence>